<name>A0ABW5C8Z5_9PROT</name>
<dbReference type="Proteomes" id="UP001597296">
    <property type="component" value="Unassembled WGS sequence"/>
</dbReference>
<organism evidence="2 3">
    <name type="scientific">Phaeospirillum tilakii</name>
    <dbReference type="NCBI Taxonomy" id="741673"/>
    <lineage>
        <taxon>Bacteria</taxon>
        <taxon>Pseudomonadati</taxon>
        <taxon>Pseudomonadota</taxon>
        <taxon>Alphaproteobacteria</taxon>
        <taxon>Rhodospirillales</taxon>
        <taxon>Rhodospirillaceae</taxon>
        <taxon>Phaeospirillum</taxon>
    </lineage>
</organism>
<accession>A0ABW5C8Z5</accession>
<protein>
    <submittedName>
        <fullName evidence="2">Chromosome segregation protein SMC</fullName>
    </submittedName>
</protein>
<evidence type="ECO:0000256" key="1">
    <source>
        <dbReference type="SAM" id="Coils"/>
    </source>
</evidence>
<sequence>MPKQPDDLFGGQFSLAPDLERSQPRLWVRRLAIWREPGTSPFRDYSFHPGLNIVWSLSVRETTGEQDGVIGHGSGKTLLCRLIRYCLGERRFASEELRDAIGTQFPEGLVGAEIMLDGICWAVVRPLGQRQRHVAVANGNLDAIAAGEGSHTSMEPFITAVENAFFTPESIALIPGGQVWLTELAWLSRDQECDFKKVQEWRDAASRSESPARSLATDEAKFFALRVFLKAITPEERALSDEIKAMEAERDQVKQEIAHRLWEADQKKNRLAIALEMKKAKLDGPLAAEDLKQTARKKFAEVARVSPSCEIVDPEPLRAELKEAQAKEKSLSERLAGMKGRLEEKKKTFDRMRNEVVGLVLSTDEEENPSCPICEEPIDRVLAEGCKLSHKLADLESIRQKRENHRLGLEKVQADLTALRENIFTMEQEHKEAQTAVATLEARLGQIEEARDARRDSWYQARRMVDDADRYAELLQQYASKREDLDSLINKIEDKREQRTLFRGRKQQLFTKISGIFDHVVRELVGREASGSVRLTGDGVKPEVRLGGLRQTPGTECIGILAFDLTALCLSTEKDAQIAPFFIHDSPRTADLDIEVYYRLFRFVKDLPEQLGQPLFQYIVTTTTPPPEELRDPPWTPVRLRGAPAEERLLGLDLAT</sequence>
<feature type="coiled-coil region" evidence="1">
    <location>
        <begin position="321"/>
        <end position="355"/>
    </location>
</feature>
<keyword evidence="1" id="KW-0175">Coiled coil</keyword>
<gene>
    <name evidence="2" type="ORF">ACFSNB_05230</name>
</gene>
<feature type="coiled-coil region" evidence="1">
    <location>
        <begin position="395"/>
        <end position="498"/>
    </location>
</feature>
<keyword evidence="3" id="KW-1185">Reference proteome</keyword>
<evidence type="ECO:0000313" key="2">
    <source>
        <dbReference type="EMBL" id="MFD2233201.1"/>
    </source>
</evidence>
<dbReference type="EMBL" id="JBHUIY010000007">
    <property type="protein sequence ID" value="MFD2233201.1"/>
    <property type="molecule type" value="Genomic_DNA"/>
</dbReference>
<evidence type="ECO:0000313" key="3">
    <source>
        <dbReference type="Proteomes" id="UP001597296"/>
    </source>
</evidence>
<comment type="caution">
    <text evidence="2">The sequence shown here is derived from an EMBL/GenBank/DDBJ whole genome shotgun (WGS) entry which is preliminary data.</text>
</comment>
<proteinExistence type="predicted"/>
<dbReference type="RefSeq" id="WP_377314982.1">
    <property type="nucleotide sequence ID" value="NZ_JBHUIY010000007.1"/>
</dbReference>
<reference evidence="3" key="1">
    <citation type="journal article" date="2019" name="Int. J. Syst. Evol. Microbiol.">
        <title>The Global Catalogue of Microorganisms (GCM) 10K type strain sequencing project: providing services to taxonomists for standard genome sequencing and annotation.</title>
        <authorList>
            <consortium name="The Broad Institute Genomics Platform"/>
            <consortium name="The Broad Institute Genome Sequencing Center for Infectious Disease"/>
            <person name="Wu L."/>
            <person name="Ma J."/>
        </authorList>
    </citation>
    <scope>NUCLEOTIDE SEQUENCE [LARGE SCALE GENOMIC DNA]</scope>
    <source>
        <strain evidence="3">KCTC 15012</strain>
    </source>
</reference>